<reference evidence="2 3" key="2">
    <citation type="submission" date="2017-02" db="EMBL/GenBank/DDBJ databases">
        <title>Draft genome sequence of Streptomyces phaeoluteigriseus type strain DSM41896.</title>
        <authorList>
            <person name="Salih T.S."/>
            <person name="Algora Gallardo L."/>
            <person name="Melo Santos T."/>
            <person name="Filgueira Martinez S."/>
            <person name="Herron P.R."/>
        </authorList>
    </citation>
    <scope>NUCLEOTIDE SEQUENCE [LARGE SCALE GENOMIC DNA]</scope>
    <source>
        <strain evidence="2 3">DSM 41896</strain>
    </source>
</reference>
<dbReference type="GO" id="GO:0047527">
    <property type="term" value="F:2,3-dihydroxybenzoate-serine ligase activity"/>
    <property type="evidence" value="ECO:0007669"/>
    <property type="project" value="TreeGrafter"/>
</dbReference>
<dbReference type="GO" id="GO:0005829">
    <property type="term" value="C:cytosol"/>
    <property type="evidence" value="ECO:0007669"/>
    <property type="project" value="TreeGrafter"/>
</dbReference>
<dbReference type="EMBL" id="MPOH02000009">
    <property type="protein sequence ID" value="OQD56685.1"/>
    <property type="molecule type" value="Genomic_DNA"/>
</dbReference>
<comment type="caution">
    <text evidence="2">The sequence shown here is derived from an EMBL/GenBank/DDBJ whole genome shotgun (WGS) entry which is preliminary data.</text>
</comment>
<dbReference type="Gene3D" id="3.30.559.10">
    <property type="entry name" value="Chloramphenicol acetyltransferase-like domain"/>
    <property type="match status" value="1"/>
</dbReference>
<evidence type="ECO:0000313" key="3">
    <source>
        <dbReference type="Proteomes" id="UP000184286"/>
    </source>
</evidence>
<accession>A0A1V6MWH4</accession>
<name>A0A1V6MWH4_9ACTN</name>
<dbReference type="Gene3D" id="3.30.559.30">
    <property type="entry name" value="Nonribosomal peptide synthetase, condensation domain"/>
    <property type="match status" value="1"/>
</dbReference>
<dbReference type="InterPro" id="IPR023213">
    <property type="entry name" value="CAT-like_dom_sf"/>
</dbReference>
<feature type="domain" description="Condensation" evidence="1">
    <location>
        <begin position="7"/>
        <end position="346"/>
    </location>
</feature>
<evidence type="ECO:0000313" key="2">
    <source>
        <dbReference type="EMBL" id="OQD56685.1"/>
    </source>
</evidence>
<proteinExistence type="predicted"/>
<evidence type="ECO:0000259" key="1">
    <source>
        <dbReference type="Pfam" id="PF00668"/>
    </source>
</evidence>
<protein>
    <recommendedName>
        <fullName evidence="1">Condensation domain-containing protein</fullName>
    </recommendedName>
</protein>
<dbReference type="Proteomes" id="UP000184286">
    <property type="component" value="Unassembled WGS sequence"/>
</dbReference>
<organism evidence="2 3">
    <name type="scientific">Streptomyces phaeoluteigriseus</name>
    <dbReference type="NCBI Taxonomy" id="114686"/>
    <lineage>
        <taxon>Bacteria</taxon>
        <taxon>Bacillati</taxon>
        <taxon>Actinomycetota</taxon>
        <taxon>Actinomycetes</taxon>
        <taxon>Kitasatosporales</taxon>
        <taxon>Streptomycetaceae</taxon>
        <taxon>Streptomyces</taxon>
        <taxon>Streptomyces aurantiacus group</taxon>
    </lineage>
</organism>
<dbReference type="Pfam" id="PF00668">
    <property type="entry name" value="Condensation"/>
    <property type="match status" value="1"/>
</dbReference>
<dbReference type="GO" id="GO:0009239">
    <property type="term" value="P:enterobactin biosynthetic process"/>
    <property type="evidence" value="ECO:0007669"/>
    <property type="project" value="TreeGrafter"/>
</dbReference>
<dbReference type="SUPFAM" id="SSF52777">
    <property type="entry name" value="CoA-dependent acyltransferases"/>
    <property type="match status" value="2"/>
</dbReference>
<reference evidence="3" key="1">
    <citation type="submission" date="2016-11" db="EMBL/GenBank/DDBJ databases">
        <authorList>
            <person name="Schniete J.K."/>
            <person name="Salih T."/>
            <person name="Algora Gallardo L."/>
            <person name="Martinez Fernandez S."/>
            <person name="Herron P.R."/>
        </authorList>
    </citation>
    <scope>NUCLEOTIDE SEQUENCE [LARGE SCALE GENOMIC DNA]</scope>
    <source>
        <strain evidence="3">DSM 41896</strain>
    </source>
</reference>
<sequence>MPASSRQDWCWHWVRCYTEDSPPQEAEVLLLRGRLDVGALRDALADVEMRHDALRLHLAGDEGTVGDATWPGQRLRPTPSGLQVVAAGSGQERAEMTHTLGQRLDLTDRMVRTTLVRSADGEHLLVAQFHHLAVDATSHDVFRRDLAAAYAARTEPGRGAPADGPAPFSYVDMIRQEQSPQARVDRQRRATDLARTLRAHGAEEPIPARPDAEVSLRPQSIGVPLTLSADRTETLLRWCRERRTTPHNALLALLARSVAEAYERDRLVATVFMHGRTTPAARKAVGLLCNVMHVPLDIGDRGLSGLARQVGDRMLAAWDGVDLPLSAVVDNTTARAGTEAVFRTALSHLAFDMTGGAGRRISDAGEPLAFGPALSAQNVTYEPSYHRQRFAGRRQALQCARTLYATAQMTESGITGSLRVDERYHDPELLARVADVFHASIDALPAG</sequence>
<dbReference type="STRING" id="114686.BM536_008250"/>
<dbReference type="InterPro" id="IPR001242">
    <property type="entry name" value="Condensation_dom"/>
</dbReference>
<dbReference type="GO" id="GO:0009366">
    <property type="term" value="C:enterobactin synthetase complex"/>
    <property type="evidence" value="ECO:0007669"/>
    <property type="project" value="TreeGrafter"/>
</dbReference>
<dbReference type="GO" id="GO:0008610">
    <property type="term" value="P:lipid biosynthetic process"/>
    <property type="evidence" value="ECO:0007669"/>
    <property type="project" value="UniProtKB-ARBA"/>
</dbReference>
<dbReference type="GO" id="GO:0043041">
    <property type="term" value="P:amino acid activation for nonribosomal peptide biosynthetic process"/>
    <property type="evidence" value="ECO:0007669"/>
    <property type="project" value="TreeGrafter"/>
</dbReference>
<dbReference type="AlphaFoldDB" id="A0A1V6MWH4"/>
<dbReference type="PANTHER" id="PTHR45527:SF1">
    <property type="entry name" value="FATTY ACID SYNTHASE"/>
    <property type="match status" value="1"/>
</dbReference>
<gene>
    <name evidence="2" type="ORF">BM536_008250</name>
</gene>
<dbReference type="GO" id="GO:0031177">
    <property type="term" value="F:phosphopantetheine binding"/>
    <property type="evidence" value="ECO:0007669"/>
    <property type="project" value="TreeGrafter"/>
</dbReference>
<dbReference type="PANTHER" id="PTHR45527">
    <property type="entry name" value="NONRIBOSOMAL PEPTIDE SYNTHETASE"/>
    <property type="match status" value="1"/>
</dbReference>